<dbReference type="EC" id="3.2.1.26" evidence="2"/>
<dbReference type="InterPro" id="IPR013189">
    <property type="entry name" value="Glyco_hydro_32_C"/>
</dbReference>
<dbReference type="Gene3D" id="2.115.10.20">
    <property type="entry name" value="Glycosyl hydrolase domain, family 43"/>
    <property type="match status" value="1"/>
</dbReference>
<evidence type="ECO:0000256" key="3">
    <source>
        <dbReference type="ARBA" id="ARBA00022801"/>
    </source>
</evidence>
<dbReference type="Gene3D" id="2.60.120.560">
    <property type="entry name" value="Exo-inulinase, domain 1"/>
    <property type="match status" value="1"/>
</dbReference>
<feature type="region of interest" description="Disordered" evidence="6">
    <location>
        <begin position="242"/>
        <end position="266"/>
    </location>
</feature>
<comment type="caution">
    <text evidence="9">The sequence shown here is derived from an EMBL/GenBank/DDBJ whole genome shotgun (WGS) entry which is preliminary data.</text>
</comment>
<dbReference type="SUPFAM" id="SSF49899">
    <property type="entry name" value="Concanavalin A-like lectins/glucanases"/>
    <property type="match status" value="1"/>
</dbReference>
<dbReference type="InterPro" id="IPR013320">
    <property type="entry name" value="ConA-like_dom_sf"/>
</dbReference>
<evidence type="ECO:0000256" key="4">
    <source>
        <dbReference type="ARBA" id="ARBA00023295"/>
    </source>
</evidence>
<dbReference type="InterPro" id="IPR013148">
    <property type="entry name" value="Glyco_hydro_32_N"/>
</dbReference>
<organism evidence="9 10">
    <name type="scientific">Streptomyces litchfieldiae</name>
    <dbReference type="NCBI Taxonomy" id="3075543"/>
    <lineage>
        <taxon>Bacteria</taxon>
        <taxon>Bacillati</taxon>
        <taxon>Actinomycetota</taxon>
        <taxon>Actinomycetes</taxon>
        <taxon>Kitasatosporales</taxon>
        <taxon>Streptomycetaceae</taxon>
        <taxon>Streptomyces</taxon>
    </lineage>
</organism>
<evidence type="ECO:0000256" key="1">
    <source>
        <dbReference type="ARBA" id="ARBA00009902"/>
    </source>
</evidence>
<proteinExistence type="inferred from homology"/>
<dbReference type="PANTHER" id="PTHR43101:SF1">
    <property type="entry name" value="BETA-FRUCTOSIDASE"/>
    <property type="match status" value="1"/>
</dbReference>
<dbReference type="EMBL" id="JAVREL010000012">
    <property type="protein sequence ID" value="MDT0345062.1"/>
    <property type="molecule type" value="Genomic_DNA"/>
</dbReference>
<dbReference type="InterPro" id="IPR051214">
    <property type="entry name" value="GH32_Enzymes"/>
</dbReference>
<evidence type="ECO:0000259" key="8">
    <source>
        <dbReference type="Pfam" id="PF08244"/>
    </source>
</evidence>
<evidence type="ECO:0000256" key="2">
    <source>
        <dbReference type="ARBA" id="ARBA00012758"/>
    </source>
</evidence>
<evidence type="ECO:0000313" key="9">
    <source>
        <dbReference type="EMBL" id="MDT0345062.1"/>
    </source>
</evidence>
<dbReference type="Proteomes" id="UP001183246">
    <property type="component" value="Unassembled WGS sequence"/>
</dbReference>
<feature type="domain" description="Glycosyl hydrolase family 32 C-terminal" evidence="8">
    <location>
        <begin position="356"/>
        <end position="440"/>
    </location>
</feature>
<dbReference type="InterPro" id="IPR023296">
    <property type="entry name" value="Glyco_hydro_beta-prop_sf"/>
</dbReference>
<dbReference type="SMART" id="SM00640">
    <property type="entry name" value="Glyco_32"/>
    <property type="match status" value="1"/>
</dbReference>
<evidence type="ECO:0000256" key="6">
    <source>
        <dbReference type="SAM" id="MobiDB-lite"/>
    </source>
</evidence>
<evidence type="ECO:0000259" key="7">
    <source>
        <dbReference type="Pfam" id="PF00251"/>
    </source>
</evidence>
<accession>A0ABU2MTV4</accession>
<dbReference type="RefSeq" id="WP_311706189.1">
    <property type="nucleotide sequence ID" value="NZ_JAVREL010000012.1"/>
</dbReference>
<dbReference type="CDD" id="cd08996">
    <property type="entry name" value="GH32_FFase"/>
    <property type="match status" value="1"/>
</dbReference>
<sequence length="473" mass="50662">MSRKAPFPDPHAPRLRVRPPANWINDPNGPFRWRGRYHLFYQHNPAAPVHANVHWGHVSSPDLVRWDHHPIALTPTPGGPDEAGCWSGCVVDDDGVPTAVYTGIDRQHTGVGTICLARAVPDDDALTVWRPVPEPVVTAPPAGLHVAMFRDPFVFRHGGRRWALVGAGHADGTPSVLLYDCDDLLSWRFAGVLLDGRDPRAAEALGKDATGWECPQLFETSDGHWVLVLSLWDGEPLSTGHLTGTLTAAGPDDPTPRFTPRSGGPLDHGRDFYAPAVLQDRAGGRVLLWGWSWEARSQDEVERAGWAGVLTAPRVVDIRADGALSTVPAPELERLRARPLPSQLPDAYELFITATAPATVGLLRSAAGERVTLALDPAAGTVTLDRSGWPRQRAGGSGPLTLAAGPGAAPGGLTVRVLADGSLLELFAGDAAVATERVYRRAGDVPELTTRGTGVQVTGWELSGWEPDPPRHG</sequence>
<gene>
    <name evidence="9" type="ORF">RM590_20990</name>
</gene>
<keyword evidence="3 5" id="KW-0378">Hydrolase</keyword>
<evidence type="ECO:0000313" key="10">
    <source>
        <dbReference type="Proteomes" id="UP001183246"/>
    </source>
</evidence>
<dbReference type="GO" id="GO:0016787">
    <property type="term" value="F:hydrolase activity"/>
    <property type="evidence" value="ECO:0007669"/>
    <property type="project" value="UniProtKB-KW"/>
</dbReference>
<comment type="similarity">
    <text evidence="1 5">Belongs to the glycosyl hydrolase 32 family.</text>
</comment>
<dbReference type="SUPFAM" id="SSF75005">
    <property type="entry name" value="Arabinanase/levansucrase/invertase"/>
    <property type="match status" value="1"/>
</dbReference>
<dbReference type="InterPro" id="IPR001362">
    <property type="entry name" value="Glyco_hydro_32"/>
</dbReference>
<keyword evidence="10" id="KW-1185">Reference proteome</keyword>
<name>A0ABU2MTV4_9ACTN</name>
<keyword evidence="4 5" id="KW-0326">Glycosidase</keyword>
<dbReference type="Pfam" id="PF00251">
    <property type="entry name" value="Glyco_hydro_32N"/>
    <property type="match status" value="1"/>
</dbReference>
<protein>
    <recommendedName>
        <fullName evidence="2">beta-fructofuranosidase</fullName>
        <ecNumber evidence="2">3.2.1.26</ecNumber>
    </recommendedName>
</protein>
<evidence type="ECO:0000256" key="5">
    <source>
        <dbReference type="RuleBase" id="RU362110"/>
    </source>
</evidence>
<dbReference type="Pfam" id="PF08244">
    <property type="entry name" value="Glyco_hydro_32C"/>
    <property type="match status" value="1"/>
</dbReference>
<dbReference type="PANTHER" id="PTHR43101">
    <property type="entry name" value="BETA-FRUCTOSIDASE"/>
    <property type="match status" value="1"/>
</dbReference>
<reference evidence="10" key="1">
    <citation type="submission" date="2023-07" db="EMBL/GenBank/DDBJ databases">
        <title>30 novel species of actinomycetes from the DSMZ collection.</title>
        <authorList>
            <person name="Nouioui I."/>
        </authorList>
    </citation>
    <scope>NUCLEOTIDE SEQUENCE [LARGE SCALE GENOMIC DNA]</scope>
    <source>
        <strain evidence="10">DSM 44938</strain>
    </source>
</reference>
<feature type="domain" description="Glycosyl hydrolase family 32 N-terminal" evidence="7">
    <location>
        <begin position="18"/>
        <end position="322"/>
    </location>
</feature>